<keyword evidence="3" id="KW-1185">Reference proteome</keyword>
<keyword evidence="1" id="KW-1003">Cell membrane</keyword>
<protein>
    <recommendedName>
        <fullName evidence="1">Probable beta-carotene 15,15'-dioxygenase</fullName>
        <ecNumber evidence="1">1.13.11.63</ecNumber>
    </recommendedName>
</protein>
<dbReference type="STRING" id="686796.SAMN04488104_103138"/>
<dbReference type="GO" id="GO:0003834">
    <property type="term" value="F:beta-carotene 15,15'-dioxygenase activity"/>
    <property type="evidence" value="ECO:0007669"/>
    <property type="project" value="UniProtKB-EC"/>
</dbReference>
<keyword evidence="1" id="KW-0560">Oxidoreductase</keyword>
<organism evidence="2 3">
    <name type="scientific">Algoriphagus faecimaris</name>
    <dbReference type="NCBI Taxonomy" id="686796"/>
    <lineage>
        <taxon>Bacteria</taxon>
        <taxon>Pseudomonadati</taxon>
        <taxon>Bacteroidota</taxon>
        <taxon>Cytophagia</taxon>
        <taxon>Cytophagales</taxon>
        <taxon>Cyclobacteriaceae</taxon>
        <taxon>Algoriphagus</taxon>
    </lineage>
</organism>
<dbReference type="GO" id="GO:0005506">
    <property type="term" value="F:iron ion binding"/>
    <property type="evidence" value="ECO:0007669"/>
    <property type="project" value="UniProtKB-UniRule"/>
</dbReference>
<comment type="caution">
    <text evidence="1">Lacks conserved residue(s) required for the propagation of feature annotation.</text>
</comment>
<keyword evidence="1" id="KW-0812">Transmembrane</keyword>
<proteinExistence type="inferred from homology"/>
<dbReference type="EC" id="1.13.11.63" evidence="1"/>
<dbReference type="InterPro" id="IPR022270">
    <property type="entry name" value="Blh_diox"/>
</dbReference>
<comment type="cofactor">
    <cofactor evidence="1">
        <name>Fe(2+)</name>
        <dbReference type="ChEBI" id="CHEBI:29033"/>
    </cofactor>
</comment>
<evidence type="ECO:0000313" key="3">
    <source>
        <dbReference type="Proteomes" id="UP000199060"/>
    </source>
</evidence>
<feature type="transmembrane region" description="Helical" evidence="1">
    <location>
        <begin position="68"/>
        <end position="95"/>
    </location>
</feature>
<feature type="transmembrane region" description="Helical" evidence="1">
    <location>
        <begin position="6"/>
        <end position="24"/>
    </location>
</feature>
<dbReference type="Pfam" id="PF15461">
    <property type="entry name" value="BCD"/>
    <property type="match status" value="1"/>
</dbReference>
<dbReference type="GO" id="GO:0004497">
    <property type="term" value="F:monooxygenase activity"/>
    <property type="evidence" value="ECO:0007669"/>
    <property type="project" value="UniProtKB-KW"/>
</dbReference>
<feature type="transmembrane region" description="Helical" evidence="1">
    <location>
        <begin position="233"/>
        <end position="254"/>
    </location>
</feature>
<keyword evidence="1" id="KW-0223">Dioxygenase</keyword>
<gene>
    <name evidence="2" type="ORF">SAMN04488104_103138</name>
</gene>
<comment type="similarity">
    <text evidence="1">Belongs to the Brp/Blh beta-carotene diooxygenase family.</text>
</comment>
<dbReference type="RefSeq" id="WP_087940291.1">
    <property type="nucleotide sequence ID" value="NZ_MSSX01000032.1"/>
</dbReference>
<keyword evidence="2" id="KW-0503">Monooxygenase</keyword>
<comment type="subcellular location">
    <subcellularLocation>
        <location evidence="1">Cell membrane</location>
        <topology evidence="1">Multi-pass membrane protein</topology>
    </subcellularLocation>
</comment>
<dbReference type="EMBL" id="FNAC01000031">
    <property type="protein sequence ID" value="SDD46621.1"/>
    <property type="molecule type" value="Genomic_DNA"/>
</dbReference>
<dbReference type="Proteomes" id="UP000199060">
    <property type="component" value="Unassembled WGS sequence"/>
</dbReference>
<comment type="function">
    <text evidence="1">Catalyzes the cleavage of beta-carotene at its central double bond (15,15') to yield two molecules of all-trans-retinal.</text>
</comment>
<reference evidence="3" key="1">
    <citation type="submission" date="2016-10" db="EMBL/GenBank/DDBJ databases">
        <authorList>
            <person name="Varghese N."/>
            <person name="Submissions S."/>
        </authorList>
    </citation>
    <scope>NUCLEOTIDE SEQUENCE [LARGE SCALE GENOMIC DNA]</scope>
    <source>
        <strain evidence="3">DSM 23095</strain>
    </source>
</reference>
<name>A0A1G6UZE5_9BACT</name>
<dbReference type="GO" id="GO:0016121">
    <property type="term" value="P:carotene catabolic process"/>
    <property type="evidence" value="ECO:0007669"/>
    <property type="project" value="UniProtKB-UniRule"/>
</dbReference>
<comment type="catalytic activity">
    <reaction evidence="1">
        <text>all-trans-beta-carotene + O2 = 2 all-trans-retinal</text>
        <dbReference type="Rhea" id="RHEA:32887"/>
        <dbReference type="ChEBI" id="CHEBI:15379"/>
        <dbReference type="ChEBI" id="CHEBI:17579"/>
        <dbReference type="ChEBI" id="CHEBI:17898"/>
        <dbReference type="EC" id="1.13.11.63"/>
    </reaction>
</comment>
<sequence length="298" mass="34200">MKNAEFYSKILGLALCLFFILTGINSPMTEFIIFGGILLSIGIPHGAIDHLTSDPKLSKKSFSKFLSIYLSLIVVYSGIWYLFPLFALVIFLLFSAYHFGQTHYLQQTDTATWKEFLLYLSKGSFFLSVILFGSFEETQFILSSIVSIGFLENFQFHIILFFLLAILFSQFLGHVSFKKSDILELTLLPILLYYSPLFISFAVYFGFWHSLPSMISEYTYLSKFPAYSSLKKFIAQLLPFSLISVVGIVLILFFGLRSLEVAELTLLFFIMISVISFPHIIYMDRFFRKISKTDPYSA</sequence>
<feature type="transmembrane region" description="Helical" evidence="1">
    <location>
        <begin position="185"/>
        <end position="207"/>
    </location>
</feature>
<feature type="transmembrane region" description="Helical" evidence="1">
    <location>
        <begin position="31"/>
        <end position="48"/>
    </location>
</feature>
<keyword evidence="1" id="KW-0472">Membrane</keyword>
<feature type="transmembrane region" description="Helical" evidence="1">
    <location>
        <begin position="261"/>
        <end position="282"/>
    </location>
</feature>
<dbReference type="GO" id="GO:0010436">
    <property type="term" value="F:carotenoid dioxygenase activity"/>
    <property type="evidence" value="ECO:0007669"/>
    <property type="project" value="UniProtKB-UniRule"/>
</dbReference>
<evidence type="ECO:0000256" key="1">
    <source>
        <dbReference type="HAMAP-Rule" id="MF_02093"/>
    </source>
</evidence>
<feature type="transmembrane region" description="Helical" evidence="1">
    <location>
        <begin position="116"/>
        <end position="134"/>
    </location>
</feature>
<dbReference type="GO" id="GO:0005886">
    <property type="term" value="C:plasma membrane"/>
    <property type="evidence" value="ECO:0007669"/>
    <property type="project" value="UniProtKB-SubCell"/>
</dbReference>
<dbReference type="NCBIfam" id="TIGR03753">
    <property type="entry name" value="blh_monoox"/>
    <property type="match status" value="1"/>
</dbReference>
<keyword evidence="1" id="KW-0408">Iron</keyword>
<dbReference type="HAMAP" id="MF_02093">
    <property type="entry name" value="Beta_carotene_diox"/>
    <property type="match status" value="1"/>
</dbReference>
<accession>A0A1G6UZE5</accession>
<keyword evidence="1" id="KW-0479">Metal-binding</keyword>
<evidence type="ECO:0000313" key="2">
    <source>
        <dbReference type="EMBL" id="SDD46621.1"/>
    </source>
</evidence>
<dbReference type="AlphaFoldDB" id="A0A1G6UZE5"/>
<keyword evidence="1" id="KW-1133">Transmembrane helix</keyword>
<feature type="transmembrane region" description="Helical" evidence="1">
    <location>
        <begin position="154"/>
        <end position="173"/>
    </location>
</feature>
<dbReference type="OrthoDB" id="945227at2"/>